<keyword evidence="1" id="KW-0812">Transmembrane</keyword>
<dbReference type="OrthoDB" id="388362at2759"/>
<evidence type="ECO:0000313" key="2">
    <source>
        <dbReference type="EMBL" id="GAW79200.1"/>
    </source>
</evidence>
<keyword evidence="1" id="KW-1133">Transmembrane helix</keyword>
<reference evidence="3" key="1">
    <citation type="submission" date="2017-04" db="EMBL/GenBank/DDBJ databases">
        <title>Plasmodium gonderi genome.</title>
        <authorList>
            <person name="Arisue N."/>
            <person name="Honma H."/>
            <person name="Kawai S."/>
            <person name="Tougan T."/>
            <person name="Tanabe K."/>
            <person name="Horii T."/>
        </authorList>
    </citation>
    <scope>NUCLEOTIDE SEQUENCE [LARGE SCALE GENOMIC DNA]</scope>
    <source>
        <strain evidence="3">ATCC 30045</strain>
    </source>
</reference>
<evidence type="ECO:0000256" key="1">
    <source>
        <dbReference type="SAM" id="Phobius"/>
    </source>
</evidence>
<feature type="transmembrane region" description="Helical" evidence="1">
    <location>
        <begin position="274"/>
        <end position="294"/>
    </location>
</feature>
<keyword evidence="1" id="KW-0472">Membrane</keyword>
<keyword evidence="3" id="KW-1185">Reference proteome</keyword>
<accession>A0A1Y1JAA5</accession>
<dbReference type="RefSeq" id="XP_028541789.1">
    <property type="nucleotide sequence ID" value="XM_028685988.1"/>
</dbReference>
<gene>
    <name evidence="2" type="ORF">PGO_021730</name>
</gene>
<dbReference type="InterPro" id="IPR006477">
    <property type="entry name" value="Yir_bir_cir"/>
</dbReference>
<dbReference type="Proteomes" id="UP000195521">
    <property type="component" value="Unassembled WGS sequence"/>
</dbReference>
<dbReference type="AlphaFoldDB" id="A0A1Y1JAA5"/>
<sequence length="352" mass="41442">MSPNVLEENYNFCNLFEKYINYEFFLNGELHVRGYKFSCEYMFNNFLKRYELEDICAKFKYYFKLLNDTEWDSNQCTTGRSAPVSTDFNTNVEYLNFWLNNKLKSGEFSDISVNDFYNKIKPQRNSSRGKCDLSNKIHNIEEDQLKNMKTLYYLYDKYNQIISIRNNNIEQCKSYSNECLQKYQEAVKNCSNDNNSKYCTALSVFKTKYEELSNGYIYSSCNKDSLKKLISDKVTLEVKTFGDSEPNMLISGGFTDSLKPGKTVSVGNKKNNNVIIISILGATICIFCIFLFTYKFYPMSSKFYLNVKRKKLMLFNEKDNEIYEKELNYYEGNNRDSQRIPGKIGYYSVIYN</sequence>
<comment type="caution">
    <text evidence="2">The sequence shown here is derived from an EMBL/GenBank/DDBJ whole genome shotgun (WGS) entry which is preliminary data.</text>
</comment>
<evidence type="ECO:0000313" key="3">
    <source>
        <dbReference type="Proteomes" id="UP000195521"/>
    </source>
</evidence>
<proteinExistence type="predicted"/>
<dbReference type="EMBL" id="BDQF01000002">
    <property type="protein sequence ID" value="GAW79200.1"/>
    <property type="molecule type" value="Genomic_DNA"/>
</dbReference>
<protein>
    <submittedName>
        <fullName evidence="2">Variable surface protein</fullName>
    </submittedName>
</protein>
<dbReference type="GeneID" id="39745903"/>
<organism evidence="2 3">
    <name type="scientific">Plasmodium gonderi</name>
    <dbReference type="NCBI Taxonomy" id="77519"/>
    <lineage>
        <taxon>Eukaryota</taxon>
        <taxon>Sar</taxon>
        <taxon>Alveolata</taxon>
        <taxon>Apicomplexa</taxon>
        <taxon>Aconoidasida</taxon>
        <taxon>Haemosporida</taxon>
        <taxon>Plasmodiidae</taxon>
        <taxon>Plasmodium</taxon>
        <taxon>Plasmodium (Plasmodium)</taxon>
    </lineage>
</organism>
<dbReference type="Pfam" id="PF06022">
    <property type="entry name" value="Cir_Bir_Yir"/>
    <property type="match status" value="1"/>
</dbReference>
<name>A0A1Y1JAA5_PLAGO</name>